<evidence type="ECO:0000256" key="3">
    <source>
        <dbReference type="ARBA" id="ARBA00022679"/>
    </source>
</evidence>
<comment type="caution">
    <text evidence="11">The sequence shown here is derived from an EMBL/GenBank/DDBJ whole genome shotgun (WGS) entry which is preliminary data.</text>
</comment>
<dbReference type="RefSeq" id="WP_340525021.1">
    <property type="nucleotide sequence ID" value="NZ_JBBLXS010000302.1"/>
</dbReference>
<reference evidence="11 12" key="1">
    <citation type="journal article" date="2020" name="Harmful Algae">
        <title>Molecular and morphological characterization of a novel dihydroanatoxin-a producing Microcoleus species (cyanobacteria) from the Russian River, California, USA.</title>
        <authorList>
            <person name="Conklin K.Y."/>
            <person name="Stancheva R."/>
            <person name="Otten T.G."/>
            <person name="Fadness R."/>
            <person name="Boyer G.L."/>
            <person name="Read B."/>
            <person name="Zhang X."/>
            <person name="Sheath R.G."/>
        </authorList>
    </citation>
    <scope>NUCLEOTIDE SEQUENCE [LARGE SCALE GENOMIC DNA]</scope>
    <source>
        <strain evidence="11 12">PTRS2</strain>
    </source>
</reference>
<proteinExistence type="inferred from homology"/>
<accession>A0ABU8YRU2</accession>
<keyword evidence="2" id="KW-1277">Toxin-antitoxin system</keyword>
<dbReference type="PANTHER" id="PTHR33571:SF12">
    <property type="entry name" value="BSL3053 PROTEIN"/>
    <property type="match status" value="1"/>
</dbReference>
<keyword evidence="7" id="KW-0067">ATP-binding</keyword>
<evidence type="ECO:0000256" key="9">
    <source>
        <dbReference type="ARBA" id="ARBA00038276"/>
    </source>
</evidence>
<name>A0ABU8YRU2_9CYAN</name>
<evidence type="ECO:0000259" key="10">
    <source>
        <dbReference type="Pfam" id="PF01909"/>
    </source>
</evidence>
<dbReference type="SUPFAM" id="SSF81301">
    <property type="entry name" value="Nucleotidyltransferase"/>
    <property type="match status" value="1"/>
</dbReference>
<evidence type="ECO:0000313" key="12">
    <source>
        <dbReference type="Proteomes" id="UP001384579"/>
    </source>
</evidence>
<evidence type="ECO:0000256" key="1">
    <source>
        <dbReference type="ARBA" id="ARBA00001946"/>
    </source>
</evidence>
<evidence type="ECO:0000313" key="11">
    <source>
        <dbReference type="EMBL" id="MEK0187094.1"/>
    </source>
</evidence>
<dbReference type="EMBL" id="JBBLXS010000302">
    <property type="protein sequence ID" value="MEK0187094.1"/>
    <property type="molecule type" value="Genomic_DNA"/>
</dbReference>
<gene>
    <name evidence="11" type="ORF">WMG39_19895</name>
</gene>
<keyword evidence="8" id="KW-0460">Magnesium</keyword>
<keyword evidence="5" id="KW-0479">Metal-binding</keyword>
<dbReference type="InterPro" id="IPR052038">
    <property type="entry name" value="Type-VII_TA_antitoxin"/>
</dbReference>
<evidence type="ECO:0000256" key="4">
    <source>
        <dbReference type="ARBA" id="ARBA00022695"/>
    </source>
</evidence>
<dbReference type="Pfam" id="PF01909">
    <property type="entry name" value="NTP_transf_2"/>
    <property type="match status" value="1"/>
</dbReference>
<organism evidence="11 12">
    <name type="scientific">Microcoleus anatoxicus PTRS2</name>
    <dbReference type="NCBI Taxonomy" id="2705321"/>
    <lineage>
        <taxon>Bacteria</taxon>
        <taxon>Bacillati</taxon>
        <taxon>Cyanobacteriota</taxon>
        <taxon>Cyanophyceae</taxon>
        <taxon>Oscillatoriophycideae</taxon>
        <taxon>Oscillatoriales</taxon>
        <taxon>Microcoleaceae</taxon>
        <taxon>Microcoleus</taxon>
        <taxon>Microcoleus anatoxicus</taxon>
    </lineage>
</organism>
<feature type="domain" description="Polymerase nucleotidyl transferase" evidence="10">
    <location>
        <begin position="25"/>
        <end position="98"/>
    </location>
</feature>
<dbReference type="PANTHER" id="PTHR33571">
    <property type="entry name" value="SSL8005 PROTEIN"/>
    <property type="match status" value="1"/>
</dbReference>
<sequence>MQKTLADLNPKIQQRLGLSQIEISAFCQQWQIVEMALFGSVLREDFQADSDIDILVKFAPKARQGLLTLAKIKHELESRFGRSVDIALKQSIEKSENWIRRPEILQTAQVIYEQG</sequence>
<keyword evidence="4" id="KW-0548">Nucleotidyltransferase</keyword>
<comment type="similarity">
    <text evidence="9">Belongs to the MntA antitoxin family.</text>
</comment>
<keyword evidence="6" id="KW-0547">Nucleotide-binding</keyword>
<comment type="cofactor">
    <cofactor evidence="1">
        <name>Mg(2+)</name>
        <dbReference type="ChEBI" id="CHEBI:18420"/>
    </cofactor>
</comment>
<evidence type="ECO:0000256" key="2">
    <source>
        <dbReference type="ARBA" id="ARBA00022649"/>
    </source>
</evidence>
<evidence type="ECO:0000256" key="5">
    <source>
        <dbReference type="ARBA" id="ARBA00022723"/>
    </source>
</evidence>
<evidence type="ECO:0000256" key="7">
    <source>
        <dbReference type="ARBA" id="ARBA00022840"/>
    </source>
</evidence>
<dbReference type="Proteomes" id="UP001384579">
    <property type="component" value="Unassembled WGS sequence"/>
</dbReference>
<dbReference type="Gene3D" id="3.30.460.10">
    <property type="entry name" value="Beta Polymerase, domain 2"/>
    <property type="match status" value="1"/>
</dbReference>
<evidence type="ECO:0000256" key="8">
    <source>
        <dbReference type="ARBA" id="ARBA00022842"/>
    </source>
</evidence>
<dbReference type="CDD" id="cd05403">
    <property type="entry name" value="NT_KNTase_like"/>
    <property type="match status" value="1"/>
</dbReference>
<dbReference type="InterPro" id="IPR043519">
    <property type="entry name" value="NT_sf"/>
</dbReference>
<keyword evidence="12" id="KW-1185">Reference proteome</keyword>
<evidence type="ECO:0000256" key="6">
    <source>
        <dbReference type="ARBA" id="ARBA00022741"/>
    </source>
</evidence>
<protein>
    <submittedName>
        <fullName evidence="11">Nucleotidyltransferase domain-containing protein</fullName>
    </submittedName>
</protein>
<keyword evidence="3" id="KW-0808">Transferase</keyword>
<dbReference type="InterPro" id="IPR002934">
    <property type="entry name" value="Polymerase_NTP_transf_dom"/>
</dbReference>